<evidence type="ECO:0008006" key="3">
    <source>
        <dbReference type="Google" id="ProtNLM"/>
    </source>
</evidence>
<evidence type="ECO:0000313" key="2">
    <source>
        <dbReference type="Proteomes" id="UP001296776"/>
    </source>
</evidence>
<organism evidence="1 2">
    <name type="scientific">Halochromatium glycolicum</name>
    <dbReference type="NCBI Taxonomy" id="85075"/>
    <lineage>
        <taxon>Bacteria</taxon>
        <taxon>Pseudomonadati</taxon>
        <taxon>Pseudomonadota</taxon>
        <taxon>Gammaproteobacteria</taxon>
        <taxon>Chromatiales</taxon>
        <taxon>Chromatiaceae</taxon>
        <taxon>Halochromatium</taxon>
    </lineage>
</organism>
<dbReference type="Pfam" id="PF13469">
    <property type="entry name" value="Sulfotransfer_3"/>
    <property type="match status" value="1"/>
</dbReference>
<keyword evidence="2" id="KW-1185">Reference proteome</keyword>
<dbReference type="SUPFAM" id="SSF52540">
    <property type="entry name" value="P-loop containing nucleoside triphosphate hydrolases"/>
    <property type="match status" value="1"/>
</dbReference>
<comment type="caution">
    <text evidence="1">The sequence shown here is derived from an EMBL/GenBank/DDBJ whole genome shotgun (WGS) entry which is preliminary data.</text>
</comment>
<proteinExistence type="predicted"/>
<name>A0AAJ0U8F4_9GAMM</name>
<dbReference type="RefSeq" id="WP_200347830.1">
    <property type="nucleotide sequence ID" value="NZ_NRSJ01000040.1"/>
</dbReference>
<sequence>MSDCLARPIFVIGMPRSGTTLVFERLAGIPGLGWLSNYSEMAPGQPWLNILRPLLGSRLLRLEGRKRQYGRTLPGNRYLPQPVEAYAFWDRWAHPDFSTDFLVGQSADRARREATRDAVRRTLRWQRRERLITKITGPGRIAFLTSIFPDARFVHVIRDGRPVVDSLLRVGFWVAKGGLERPFWRGGLDPAVLDDWRLHGSRPAELAALQWLHVIRGTRAEAGALPAEQYVELRYEDFIDDQAGQLNRLAGLLDLPGAGLVDERSRAREDARARMNEKYRDHLDPETIQRITRIMGPLLSELHYV</sequence>
<dbReference type="InterPro" id="IPR027417">
    <property type="entry name" value="P-loop_NTPase"/>
</dbReference>
<protein>
    <recommendedName>
        <fullName evidence="3">Sulfotransferase family protein</fullName>
    </recommendedName>
</protein>
<reference evidence="1" key="2">
    <citation type="journal article" date="2020" name="Microorganisms">
        <title>Osmotic Adaptation and Compatible Solute Biosynthesis of Phototrophic Bacteria as Revealed from Genome Analyses.</title>
        <authorList>
            <person name="Imhoff J.F."/>
            <person name="Rahn T."/>
            <person name="Kunzel S."/>
            <person name="Keller A."/>
            <person name="Neulinger S.C."/>
        </authorList>
    </citation>
    <scope>NUCLEOTIDE SEQUENCE</scope>
    <source>
        <strain evidence="1">DSM 11080</strain>
    </source>
</reference>
<reference evidence="1" key="1">
    <citation type="submission" date="2017-08" db="EMBL/GenBank/DDBJ databases">
        <authorList>
            <person name="Imhoff J.F."/>
            <person name="Rahn T."/>
            <person name="Kuenzel S."/>
            <person name="Neulinger S.C."/>
        </authorList>
    </citation>
    <scope>NUCLEOTIDE SEQUENCE</scope>
    <source>
        <strain evidence="1">DSM 11080</strain>
    </source>
</reference>
<dbReference type="Gene3D" id="3.40.50.300">
    <property type="entry name" value="P-loop containing nucleotide triphosphate hydrolases"/>
    <property type="match status" value="1"/>
</dbReference>
<evidence type="ECO:0000313" key="1">
    <source>
        <dbReference type="EMBL" id="MBK1706377.1"/>
    </source>
</evidence>
<accession>A0AAJ0U8F4</accession>
<dbReference type="Proteomes" id="UP001296776">
    <property type="component" value="Unassembled WGS sequence"/>
</dbReference>
<dbReference type="EMBL" id="NRSJ01000040">
    <property type="protein sequence ID" value="MBK1706377.1"/>
    <property type="molecule type" value="Genomic_DNA"/>
</dbReference>
<gene>
    <name evidence="1" type="ORF">CKO40_17935</name>
</gene>
<dbReference type="AlphaFoldDB" id="A0AAJ0U8F4"/>